<reference evidence="2" key="1">
    <citation type="journal article" date="2019" name="Int. J. Syst. Evol. Microbiol.">
        <title>The Global Catalogue of Microorganisms (GCM) 10K type strain sequencing project: providing services to taxonomists for standard genome sequencing and annotation.</title>
        <authorList>
            <consortium name="The Broad Institute Genomics Platform"/>
            <consortium name="The Broad Institute Genome Sequencing Center for Infectious Disease"/>
            <person name="Wu L."/>
            <person name="Ma J."/>
        </authorList>
    </citation>
    <scope>NUCLEOTIDE SEQUENCE [LARGE SCALE GENOMIC DNA]</scope>
    <source>
        <strain evidence="2">JCM 17440</strain>
    </source>
</reference>
<name>A0ABP8CD21_9ACTN</name>
<accession>A0ABP8CD21</accession>
<sequence>MPVKPLGALAGRPWVRSTKTILRALANRKNIAKLAIARSHAGQPLGRLPQR</sequence>
<dbReference type="EMBL" id="BAABAS010000019">
    <property type="protein sequence ID" value="GAA4237807.1"/>
    <property type="molecule type" value="Genomic_DNA"/>
</dbReference>
<dbReference type="Proteomes" id="UP001501710">
    <property type="component" value="Unassembled WGS sequence"/>
</dbReference>
<protein>
    <submittedName>
        <fullName evidence="1">Uncharacterized protein</fullName>
    </submittedName>
</protein>
<evidence type="ECO:0000313" key="1">
    <source>
        <dbReference type="EMBL" id="GAA4237807.1"/>
    </source>
</evidence>
<gene>
    <name evidence="1" type="ORF">GCM10022254_51150</name>
</gene>
<comment type="caution">
    <text evidence="1">The sequence shown here is derived from an EMBL/GenBank/DDBJ whole genome shotgun (WGS) entry which is preliminary data.</text>
</comment>
<organism evidence="1 2">
    <name type="scientific">Actinomadura meridiana</name>
    <dbReference type="NCBI Taxonomy" id="559626"/>
    <lineage>
        <taxon>Bacteria</taxon>
        <taxon>Bacillati</taxon>
        <taxon>Actinomycetota</taxon>
        <taxon>Actinomycetes</taxon>
        <taxon>Streptosporangiales</taxon>
        <taxon>Thermomonosporaceae</taxon>
        <taxon>Actinomadura</taxon>
    </lineage>
</organism>
<proteinExistence type="predicted"/>
<keyword evidence="2" id="KW-1185">Reference proteome</keyword>
<evidence type="ECO:0000313" key="2">
    <source>
        <dbReference type="Proteomes" id="UP001501710"/>
    </source>
</evidence>